<dbReference type="GO" id="GO:0042026">
    <property type="term" value="P:protein refolding"/>
    <property type="evidence" value="ECO:0007669"/>
    <property type="project" value="TreeGrafter"/>
</dbReference>
<dbReference type="Gene3D" id="1.10.287.110">
    <property type="entry name" value="DnaJ domain"/>
    <property type="match status" value="1"/>
</dbReference>
<dbReference type="SUPFAM" id="SSF49493">
    <property type="entry name" value="HSP40/DnaJ peptide-binding domain"/>
    <property type="match status" value="2"/>
</dbReference>
<dbReference type="CDD" id="cd06257">
    <property type="entry name" value="DnaJ"/>
    <property type="match status" value="1"/>
</dbReference>
<dbReference type="GO" id="GO:0051082">
    <property type="term" value="F:unfolded protein binding"/>
    <property type="evidence" value="ECO:0007669"/>
    <property type="project" value="InterPro"/>
</dbReference>
<keyword evidence="1" id="KW-0143">Chaperone</keyword>
<evidence type="ECO:0000313" key="4">
    <source>
        <dbReference type="Proteomes" id="UP000030321"/>
    </source>
</evidence>
<dbReference type="Proteomes" id="UP000030321">
    <property type="component" value="Unassembled WGS sequence"/>
</dbReference>
<dbReference type="RefSeq" id="WP_045357737.1">
    <property type="nucleotide sequence ID" value="NZ_BBPA01000019.1"/>
</dbReference>
<feature type="domain" description="J" evidence="2">
    <location>
        <begin position="8"/>
        <end position="73"/>
    </location>
</feature>
<dbReference type="PANTHER" id="PTHR43096">
    <property type="entry name" value="DNAJ HOMOLOG 1, MITOCHONDRIAL-RELATED"/>
    <property type="match status" value="1"/>
</dbReference>
<dbReference type="PANTHER" id="PTHR43096:SF52">
    <property type="entry name" value="DNAJ HOMOLOG 1, MITOCHONDRIAL-RELATED"/>
    <property type="match status" value="1"/>
</dbReference>
<dbReference type="PROSITE" id="PS00636">
    <property type="entry name" value="DNAJ_1"/>
    <property type="match status" value="1"/>
</dbReference>
<reference evidence="4" key="1">
    <citation type="journal article" date="2015" name="Genome">
        <title>Whole Genome Sequence of the Non-Microcystin-Producing Microcystis aeruginosa Strain NIES-44.</title>
        <authorList>
            <person name="Okano K."/>
            <person name="Miyata N."/>
            <person name="Ozaki Y."/>
        </authorList>
    </citation>
    <scope>NUCLEOTIDE SEQUENCE [LARGE SCALE GENOMIC DNA]</scope>
    <source>
        <strain evidence="4">NIES-44</strain>
    </source>
</reference>
<organism evidence="3 4">
    <name type="scientific">Microcystis aeruginosa NIES-44</name>
    <dbReference type="NCBI Taxonomy" id="449439"/>
    <lineage>
        <taxon>Bacteria</taxon>
        <taxon>Bacillati</taxon>
        <taxon>Cyanobacteriota</taxon>
        <taxon>Cyanophyceae</taxon>
        <taxon>Oscillatoriophycideae</taxon>
        <taxon>Chroococcales</taxon>
        <taxon>Microcystaceae</taxon>
        <taxon>Microcystis</taxon>
    </lineage>
</organism>
<sequence length="335" mass="37199">MPAADYKDYYAVLGVGKTASAEEIKKAFRKLAVKYHPDRNPNDKSAEERFKEISEAYEVLSDSEKRQKYDQFGQYWQQAGRSNWPGGNPGVDFGSDGFDFSQYSTFDDFINELLGRMGRPGGTRTRSYSYGTPGGGFGDFSNFNDFAGARTPPQSVTSGISTAKLRLSFAEALRGVQKRVNLAGEMIDIKIPPGTKTGNRLRVRGKGLIDPLSKQRGDLFLDVELEPHPFFAFEGDNLTCEVPITPDEAVLGTAIEVPTPDGLVTVKVPAGIRSGQSLRLRGKGWIDNKGQRGDQLVKIVIDTPKELTAIERELYEKIKSQRSTDPRRHLRQVQI</sequence>
<dbReference type="CDD" id="cd10747">
    <property type="entry name" value="DnaJ_C"/>
    <property type="match status" value="1"/>
</dbReference>
<dbReference type="FunFam" id="2.60.260.20:FF:000013">
    <property type="entry name" value="DnaJ subfamily B member 11"/>
    <property type="match status" value="1"/>
</dbReference>
<dbReference type="Pfam" id="PF00226">
    <property type="entry name" value="DnaJ"/>
    <property type="match status" value="1"/>
</dbReference>
<dbReference type="Gene3D" id="2.60.260.20">
    <property type="entry name" value="Urease metallochaperone UreE, N-terminal domain"/>
    <property type="match status" value="2"/>
</dbReference>
<dbReference type="Pfam" id="PF01556">
    <property type="entry name" value="DnaJ_C"/>
    <property type="match status" value="1"/>
</dbReference>
<dbReference type="InterPro" id="IPR001623">
    <property type="entry name" value="DnaJ_domain"/>
</dbReference>
<proteinExistence type="predicted"/>
<name>A0A0A1VS27_MICAE</name>
<dbReference type="SUPFAM" id="SSF46565">
    <property type="entry name" value="Chaperone J-domain"/>
    <property type="match status" value="1"/>
</dbReference>
<dbReference type="AlphaFoldDB" id="A0A0A1VS27"/>
<accession>A0A0A1VS27</accession>
<dbReference type="InterPro" id="IPR018253">
    <property type="entry name" value="DnaJ_domain_CS"/>
</dbReference>
<dbReference type="PRINTS" id="PR00625">
    <property type="entry name" value="JDOMAIN"/>
</dbReference>
<dbReference type="FunFam" id="1.10.287.110:FF:000034">
    <property type="entry name" value="Chaperone protein DnaJ"/>
    <property type="match status" value="1"/>
</dbReference>
<dbReference type="InterPro" id="IPR008971">
    <property type="entry name" value="HSP40/DnaJ_pept-bd"/>
</dbReference>
<dbReference type="EMBL" id="BBPA01000019">
    <property type="protein sequence ID" value="GAL92096.1"/>
    <property type="molecule type" value="Genomic_DNA"/>
</dbReference>
<dbReference type="SMART" id="SM00271">
    <property type="entry name" value="DnaJ"/>
    <property type="match status" value="1"/>
</dbReference>
<protein>
    <submittedName>
        <fullName evidence="3">DnaJ-class molecular chaperone CbpA</fullName>
    </submittedName>
</protein>
<comment type="caution">
    <text evidence="3">The sequence shown here is derived from an EMBL/GenBank/DDBJ whole genome shotgun (WGS) entry which is preliminary data.</text>
</comment>
<gene>
    <name evidence="3" type="ORF">N44_00384</name>
</gene>
<evidence type="ECO:0000313" key="3">
    <source>
        <dbReference type="EMBL" id="GAL92096.1"/>
    </source>
</evidence>
<dbReference type="PROSITE" id="PS50076">
    <property type="entry name" value="DNAJ_2"/>
    <property type="match status" value="1"/>
</dbReference>
<evidence type="ECO:0000259" key="2">
    <source>
        <dbReference type="PROSITE" id="PS50076"/>
    </source>
</evidence>
<dbReference type="InterPro" id="IPR036869">
    <property type="entry name" value="J_dom_sf"/>
</dbReference>
<dbReference type="InterPro" id="IPR002939">
    <property type="entry name" value="DnaJ_C"/>
</dbReference>
<evidence type="ECO:0000256" key="1">
    <source>
        <dbReference type="ARBA" id="ARBA00023186"/>
    </source>
</evidence>
<dbReference type="GO" id="GO:0005737">
    <property type="term" value="C:cytoplasm"/>
    <property type="evidence" value="ECO:0007669"/>
    <property type="project" value="TreeGrafter"/>
</dbReference>